<keyword evidence="3" id="KW-1185">Reference proteome</keyword>
<gene>
    <name evidence="2" type="ORF">AFUS01_LOCUS32958</name>
</gene>
<reference evidence="2" key="1">
    <citation type="submission" date="2021-06" db="EMBL/GenBank/DDBJ databases">
        <authorList>
            <person name="Hodson N. C."/>
            <person name="Mongue J. A."/>
            <person name="Jaron S. K."/>
        </authorList>
    </citation>
    <scope>NUCLEOTIDE SEQUENCE</scope>
</reference>
<comment type="caution">
    <text evidence="2">The sequence shown here is derived from an EMBL/GenBank/DDBJ whole genome shotgun (WGS) entry which is preliminary data.</text>
</comment>
<dbReference type="PANTHER" id="PTHR14650">
    <property type="entry name" value="PROLYL HYDROXYLASE-RELATED"/>
    <property type="match status" value="1"/>
</dbReference>
<sequence>MPETELKKRGSSSAKKSEKDSSSSSSKKKVDKSKDDNSKTGQSVQSETPVLPGTRFGPMPGVTKHRLFSRAALILGLMTVIYFTSGKKEEVFADTKTLKVKSMDTVCSPDISKNACQVKKCGRLVTDALVTGEEVYALIDLSRRGFVSHPGLSVMDFTERTLKFEGMVKPLDGVFKPSDGAVFQAVKSKLQRMVSAHFGVDFWKLNLAGPTFMAMIKPGGKDISQM</sequence>
<accession>A0A8J2L079</accession>
<dbReference type="PANTHER" id="PTHR14650:SF1">
    <property type="entry name" value="2-OXOGLUTARATE AND IRON-DEPENDENT OXYGENASE DOMAIN-CONTAINING PROTEIN 3"/>
    <property type="match status" value="1"/>
</dbReference>
<dbReference type="Proteomes" id="UP000708208">
    <property type="component" value="Unassembled WGS sequence"/>
</dbReference>
<evidence type="ECO:0000313" key="3">
    <source>
        <dbReference type="Proteomes" id="UP000708208"/>
    </source>
</evidence>
<proteinExistence type="predicted"/>
<dbReference type="AlphaFoldDB" id="A0A8J2L079"/>
<dbReference type="OrthoDB" id="427071at2759"/>
<evidence type="ECO:0000256" key="1">
    <source>
        <dbReference type="SAM" id="MobiDB-lite"/>
    </source>
</evidence>
<dbReference type="InterPro" id="IPR039210">
    <property type="entry name" value="OGFOD3"/>
</dbReference>
<name>A0A8J2L079_9HEXA</name>
<dbReference type="EMBL" id="CAJVCH010527162">
    <property type="protein sequence ID" value="CAG7822700.1"/>
    <property type="molecule type" value="Genomic_DNA"/>
</dbReference>
<dbReference type="GO" id="GO:0016020">
    <property type="term" value="C:membrane"/>
    <property type="evidence" value="ECO:0007669"/>
    <property type="project" value="TreeGrafter"/>
</dbReference>
<organism evidence="2 3">
    <name type="scientific">Allacma fusca</name>
    <dbReference type="NCBI Taxonomy" id="39272"/>
    <lineage>
        <taxon>Eukaryota</taxon>
        <taxon>Metazoa</taxon>
        <taxon>Ecdysozoa</taxon>
        <taxon>Arthropoda</taxon>
        <taxon>Hexapoda</taxon>
        <taxon>Collembola</taxon>
        <taxon>Symphypleona</taxon>
        <taxon>Sminthuridae</taxon>
        <taxon>Allacma</taxon>
    </lineage>
</organism>
<evidence type="ECO:0000313" key="2">
    <source>
        <dbReference type="EMBL" id="CAG7822700.1"/>
    </source>
</evidence>
<protein>
    <submittedName>
        <fullName evidence="2">Uncharacterized protein</fullName>
    </submittedName>
</protein>
<feature type="region of interest" description="Disordered" evidence="1">
    <location>
        <begin position="1"/>
        <end position="57"/>
    </location>
</feature>